<evidence type="ECO:0000259" key="8">
    <source>
        <dbReference type="Pfam" id="PF01478"/>
    </source>
</evidence>
<feature type="transmembrane region" description="Helical" evidence="7">
    <location>
        <begin position="74"/>
        <end position="94"/>
    </location>
</feature>
<feature type="transmembrane region" description="Helical" evidence="7">
    <location>
        <begin position="139"/>
        <end position="159"/>
    </location>
</feature>
<feature type="domain" description="Prepilin peptidase A24 N-terminal" evidence="9">
    <location>
        <begin position="11"/>
        <end position="91"/>
    </location>
</feature>
<keyword evidence="3" id="KW-1003">Cell membrane</keyword>
<keyword evidence="4 7" id="KW-0812">Transmembrane</keyword>
<dbReference type="GO" id="GO:0006465">
    <property type="term" value="P:signal peptide processing"/>
    <property type="evidence" value="ECO:0007669"/>
    <property type="project" value="TreeGrafter"/>
</dbReference>
<evidence type="ECO:0000313" key="10">
    <source>
        <dbReference type="EMBL" id="OGF26726.1"/>
    </source>
</evidence>
<dbReference type="InterPro" id="IPR000045">
    <property type="entry name" value="Prepilin_IV_endopep_pep"/>
</dbReference>
<evidence type="ECO:0000256" key="2">
    <source>
        <dbReference type="ARBA" id="ARBA00005801"/>
    </source>
</evidence>
<name>A0A1F5SJL4_9BACT</name>
<dbReference type="EMBL" id="MFGB01000014">
    <property type="protein sequence ID" value="OGF26726.1"/>
    <property type="molecule type" value="Genomic_DNA"/>
</dbReference>
<dbReference type="Pfam" id="PF06750">
    <property type="entry name" value="A24_N_bact"/>
    <property type="match status" value="1"/>
</dbReference>
<organism evidence="10 11">
    <name type="scientific">Candidatus Falkowbacteria bacterium RIFOXYA2_FULL_47_19</name>
    <dbReference type="NCBI Taxonomy" id="1797994"/>
    <lineage>
        <taxon>Bacteria</taxon>
        <taxon>Candidatus Falkowiibacteriota</taxon>
    </lineage>
</organism>
<dbReference type="AlphaFoldDB" id="A0A1F5SJL4"/>
<protein>
    <recommendedName>
        <fullName evidence="12">Prepilin peptidase</fullName>
    </recommendedName>
</protein>
<feature type="domain" description="Prepilin type IV endopeptidase peptidase" evidence="8">
    <location>
        <begin position="121"/>
        <end position="225"/>
    </location>
</feature>
<comment type="subcellular location">
    <subcellularLocation>
        <location evidence="1">Cell membrane</location>
        <topology evidence="1">Multi-pass membrane protein</topology>
    </subcellularLocation>
</comment>
<gene>
    <name evidence="10" type="ORF">A2227_06395</name>
</gene>
<dbReference type="Gene3D" id="1.20.120.1220">
    <property type="match status" value="1"/>
</dbReference>
<feature type="transmembrane region" description="Helical" evidence="7">
    <location>
        <begin position="6"/>
        <end position="25"/>
    </location>
</feature>
<evidence type="ECO:0000256" key="7">
    <source>
        <dbReference type="SAM" id="Phobius"/>
    </source>
</evidence>
<comment type="caution">
    <text evidence="10">The sequence shown here is derived from an EMBL/GenBank/DDBJ whole genome shotgun (WGS) entry which is preliminary data.</text>
</comment>
<feature type="transmembrane region" description="Helical" evidence="7">
    <location>
        <begin position="241"/>
        <end position="260"/>
    </location>
</feature>
<dbReference type="PANTHER" id="PTHR30487">
    <property type="entry name" value="TYPE 4 PREPILIN-LIKE PROTEINS LEADER PEPTIDE-PROCESSING ENZYME"/>
    <property type="match status" value="1"/>
</dbReference>
<evidence type="ECO:0008006" key="12">
    <source>
        <dbReference type="Google" id="ProtNLM"/>
    </source>
</evidence>
<keyword evidence="6 7" id="KW-0472">Membrane</keyword>
<dbReference type="Proteomes" id="UP000178367">
    <property type="component" value="Unassembled WGS sequence"/>
</dbReference>
<dbReference type="InterPro" id="IPR050882">
    <property type="entry name" value="Prepilin_peptidase/N-MTase"/>
</dbReference>
<sequence length="270" mass="30417">MIYAVLIIIFVFGTMIGSFLNCLIWRLHKKETILGRSYCPCCRHRIAWYDNIPILSFIVLRGKCRHCQKLISWQYPVVELITGILFVMSFIINFQFSLQTGGQAIFYQYPISGVLSLIKFWFIIAVMIVIFIYDLRWYLILDIVTLPACVIVFLINLALGMNWQNLFISGIIGGGFFLLQFVVSGGRWIGGGDIRLGLLMGLSLGWPGIISSLTLAYFIGAFIGLGLIASGKKKLGSKVPMGVFLSVAAIITLFWGERIVEWYLGTFLNL</sequence>
<feature type="transmembrane region" description="Helical" evidence="7">
    <location>
        <begin position="209"/>
        <end position="229"/>
    </location>
</feature>
<reference evidence="10 11" key="1">
    <citation type="journal article" date="2016" name="Nat. Commun.">
        <title>Thousands of microbial genomes shed light on interconnected biogeochemical processes in an aquifer system.</title>
        <authorList>
            <person name="Anantharaman K."/>
            <person name="Brown C.T."/>
            <person name="Hug L.A."/>
            <person name="Sharon I."/>
            <person name="Castelle C.J."/>
            <person name="Probst A.J."/>
            <person name="Thomas B.C."/>
            <person name="Singh A."/>
            <person name="Wilkins M.J."/>
            <person name="Karaoz U."/>
            <person name="Brodie E.L."/>
            <person name="Williams K.H."/>
            <person name="Hubbard S.S."/>
            <person name="Banfield J.F."/>
        </authorList>
    </citation>
    <scope>NUCLEOTIDE SEQUENCE [LARGE SCALE GENOMIC DNA]</scope>
</reference>
<evidence type="ECO:0000256" key="5">
    <source>
        <dbReference type="ARBA" id="ARBA00022989"/>
    </source>
</evidence>
<evidence type="ECO:0000256" key="1">
    <source>
        <dbReference type="ARBA" id="ARBA00004651"/>
    </source>
</evidence>
<evidence type="ECO:0000313" key="11">
    <source>
        <dbReference type="Proteomes" id="UP000178367"/>
    </source>
</evidence>
<evidence type="ECO:0000256" key="3">
    <source>
        <dbReference type="ARBA" id="ARBA00022475"/>
    </source>
</evidence>
<feature type="transmembrane region" description="Helical" evidence="7">
    <location>
        <begin position="106"/>
        <end position="133"/>
    </location>
</feature>
<dbReference type="GO" id="GO:0004190">
    <property type="term" value="F:aspartic-type endopeptidase activity"/>
    <property type="evidence" value="ECO:0007669"/>
    <property type="project" value="InterPro"/>
</dbReference>
<accession>A0A1F5SJL4</accession>
<evidence type="ECO:0000256" key="4">
    <source>
        <dbReference type="ARBA" id="ARBA00022692"/>
    </source>
</evidence>
<dbReference type="GO" id="GO:0005886">
    <property type="term" value="C:plasma membrane"/>
    <property type="evidence" value="ECO:0007669"/>
    <property type="project" value="UniProtKB-SubCell"/>
</dbReference>
<dbReference type="PANTHER" id="PTHR30487:SF0">
    <property type="entry name" value="PREPILIN LEADER PEPTIDASE_N-METHYLTRANSFERASE-RELATED"/>
    <property type="match status" value="1"/>
</dbReference>
<dbReference type="Pfam" id="PF01478">
    <property type="entry name" value="Peptidase_A24"/>
    <property type="match status" value="1"/>
</dbReference>
<evidence type="ECO:0000259" key="9">
    <source>
        <dbReference type="Pfam" id="PF06750"/>
    </source>
</evidence>
<feature type="transmembrane region" description="Helical" evidence="7">
    <location>
        <begin position="166"/>
        <end position="189"/>
    </location>
</feature>
<dbReference type="STRING" id="1797994.A2227_06395"/>
<evidence type="ECO:0000256" key="6">
    <source>
        <dbReference type="ARBA" id="ARBA00023136"/>
    </source>
</evidence>
<proteinExistence type="inferred from homology"/>
<dbReference type="InterPro" id="IPR010627">
    <property type="entry name" value="Prepilin_pept_A24_N"/>
</dbReference>
<keyword evidence="5 7" id="KW-1133">Transmembrane helix</keyword>
<comment type="similarity">
    <text evidence="2">Belongs to the peptidase A24 family.</text>
</comment>